<evidence type="ECO:0000313" key="3">
    <source>
        <dbReference type="Proteomes" id="UP000033647"/>
    </source>
</evidence>
<dbReference type="Pfam" id="PF06985">
    <property type="entry name" value="HET"/>
    <property type="match status" value="1"/>
</dbReference>
<comment type="caution">
    <text evidence="2">The sequence shown here is derived from an EMBL/GenBank/DDBJ whole genome shotgun (WGS) entry which is preliminary data.</text>
</comment>
<evidence type="ECO:0000313" key="2">
    <source>
        <dbReference type="EMBL" id="KJX97323.1"/>
    </source>
</evidence>
<feature type="domain" description="Heterokaryon incompatibility" evidence="1">
    <location>
        <begin position="49"/>
        <end position="210"/>
    </location>
</feature>
<dbReference type="InterPro" id="IPR010730">
    <property type="entry name" value="HET"/>
</dbReference>
<dbReference type="OrthoDB" id="5303367at2759"/>
<dbReference type="AlphaFoldDB" id="A0A0F4GJ66"/>
<evidence type="ECO:0000259" key="1">
    <source>
        <dbReference type="Pfam" id="PF06985"/>
    </source>
</evidence>
<name>A0A0F4GJ66_9PEZI</name>
<dbReference type="PANTHER" id="PTHR24148">
    <property type="entry name" value="ANKYRIN REPEAT DOMAIN-CONTAINING PROTEIN 39 HOMOLOG-RELATED"/>
    <property type="match status" value="1"/>
</dbReference>
<dbReference type="EMBL" id="LAFY01000502">
    <property type="protein sequence ID" value="KJX97323.1"/>
    <property type="molecule type" value="Genomic_DNA"/>
</dbReference>
<reference evidence="2 3" key="1">
    <citation type="submission" date="2015-03" db="EMBL/GenBank/DDBJ databases">
        <title>RNA-seq based gene annotation and comparative genomics of four Zymoseptoria species reveal species-specific pathogenicity related genes and transposable element activity.</title>
        <authorList>
            <person name="Grandaubert J."/>
            <person name="Bhattacharyya A."/>
            <person name="Stukenbrock E.H."/>
        </authorList>
    </citation>
    <scope>NUCLEOTIDE SEQUENCE [LARGE SCALE GENOMIC DNA]</scope>
    <source>
        <strain evidence="2 3">Zb18110</strain>
    </source>
</reference>
<dbReference type="PANTHER" id="PTHR24148:SF73">
    <property type="entry name" value="HET DOMAIN PROTEIN (AFU_ORTHOLOGUE AFUA_8G01020)"/>
    <property type="match status" value="1"/>
</dbReference>
<dbReference type="Pfam" id="PF26639">
    <property type="entry name" value="Het-6_barrel"/>
    <property type="match status" value="1"/>
</dbReference>
<organism evidence="2 3">
    <name type="scientific">Zymoseptoria brevis</name>
    <dbReference type="NCBI Taxonomy" id="1047168"/>
    <lineage>
        <taxon>Eukaryota</taxon>
        <taxon>Fungi</taxon>
        <taxon>Dikarya</taxon>
        <taxon>Ascomycota</taxon>
        <taxon>Pezizomycotina</taxon>
        <taxon>Dothideomycetes</taxon>
        <taxon>Dothideomycetidae</taxon>
        <taxon>Mycosphaerellales</taxon>
        <taxon>Mycosphaerellaceae</taxon>
        <taxon>Zymoseptoria</taxon>
    </lineage>
</organism>
<gene>
    <name evidence="2" type="ORF">TI39_contig510g00001</name>
</gene>
<sequence>MAHAHDYQSLDATKKEIRLMRLLPPQNWQDEVVISLKTVSFLDTELRSFEALSYVWGSPDDPGTIIVHQTGAVVPATRNLLEALRYLRSDSNRRNIWMWIDAVCVNQQDLAERSEQVRYMASIFTRATKVIAWLGPRDHDSNLAFDCLENISNHVTYDVVPGVAPKLHAKTSDLSWVHDQRSSITNEVQSAAIIRFFQRSWFSRLWIRQEILLGFDRAVMRCGDRTIPWLNLRSAIGYIYRKGHGSFELNQWAREEPFGYIYLLRNDLNIGLPQLLRNGRAAKCSDQRDRVYGTLSLSSINYGIVPDYTKSVAQVYAEAALSDIRRHESLTILTHVGAQSEILAASGLPTWAPDWSTSVQAAQLSPLWLGLSDRFFHLQHDGGVLRVQGRMAAEITEISPWPNKHDSDMEITKSAMKTMIFDSVAKAIREGDDGVLRQLCRVLSSNRFSDSLPAWDFYPSHAAAESAVLATLQARETPQDKSQSWRFWAAIRKNCRGRALAQGSDSRLGLVPAHARVGDVFATLIACHPAMVLRPAPNNAFTVVGPAFYDGVMEGEALLGPLPHTHESCVVGDYSSERVMFRHIETGQVEHDPRIPEKYGAEMSCDRRIYDLEALERDRVIKLDLIDLV</sequence>
<accession>A0A0F4GJ66</accession>
<keyword evidence="3" id="KW-1185">Reference proteome</keyword>
<proteinExistence type="predicted"/>
<dbReference type="STRING" id="1047168.A0A0F4GJ66"/>
<dbReference type="Proteomes" id="UP000033647">
    <property type="component" value="Unassembled WGS sequence"/>
</dbReference>
<dbReference type="InterPro" id="IPR052895">
    <property type="entry name" value="HetReg/Transcr_Mod"/>
</dbReference>
<protein>
    <recommendedName>
        <fullName evidence="1">Heterokaryon incompatibility domain-containing protein</fullName>
    </recommendedName>
</protein>